<gene>
    <name evidence="1" type="ORF">AW736_13935</name>
</gene>
<dbReference type="EMBL" id="LRRQ01000099">
    <property type="protein sequence ID" value="OAM89347.1"/>
    <property type="molecule type" value="Genomic_DNA"/>
</dbReference>
<evidence type="ECO:0000313" key="2">
    <source>
        <dbReference type="Proteomes" id="UP000078486"/>
    </source>
</evidence>
<name>A0A178IJ82_9BACT</name>
<comment type="caution">
    <text evidence="1">The sequence shown here is derived from an EMBL/GenBank/DDBJ whole genome shotgun (WGS) entry which is preliminary data.</text>
</comment>
<dbReference type="STRING" id="1184151.AW736_13935"/>
<dbReference type="RefSeq" id="WP_068770796.1">
    <property type="nucleotide sequence ID" value="NZ_CP109796.1"/>
</dbReference>
<protein>
    <submittedName>
        <fullName evidence="1">Uncharacterized protein</fullName>
    </submittedName>
</protein>
<keyword evidence="2" id="KW-1185">Reference proteome</keyword>
<reference evidence="1 2" key="1">
    <citation type="submission" date="2016-01" db="EMBL/GenBank/DDBJ databases">
        <title>High potential of lignocellulose degradation of a new Verrucomicrobia species.</title>
        <authorList>
            <person name="Wang Y."/>
            <person name="Shi Y."/>
            <person name="Qiu Z."/>
            <person name="Liu S."/>
            <person name="Yang H."/>
        </authorList>
    </citation>
    <scope>NUCLEOTIDE SEQUENCE [LARGE SCALE GENOMIC DNA]</scope>
    <source>
        <strain evidence="1 2">TSB47</strain>
    </source>
</reference>
<proteinExistence type="predicted"/>
<organism evidence="1 2">
    <name type="scientific">Termitidicoccus mucosus</name>
    <dbReference type="NCBI Taxonomy" id="1184151"/>
    <lineage>
        <taxon>Bacteria</taxon>
        <taxon>Pseudomonadati</taxon>
        <taxon>Verrucomicrobiota</taxon>
        <taxon>Opitutia</taxon>
        <taxon>Opitutales</taxon>
        <taxon>Opitutaceae</taxon>
        <taxon>Termitidicoccus</taxon>
    </lineage>
</organism>
<accession>A0A178IJ82</accession>
<dbReference type="AlphaFoldDB" id="A0A178IJ82"/>
<dbReference type="Proteomes" id="UP000078486">
    <property type="component" value="Unassembled WGS sequence"/>
</dbReference>
<sequence>MPDTYKKLSEIPVLLTPARDAHVVVVQGGVDQLVPLEAICDIDHALSDAAAAGAPIADLLAALDPQPPARTYKRIYNPARDRIEFWRRGDDGQWHKLI</sequence>
<evidence type="ECO:0000313" key="1">
    <source>
        <dbReference type="EMBL" id="OAM89347.1"/>
    </source>
</evidence>